<dbReference type="InterPro" id="IPR038538">
    <property type="entry name" value="MTERF_sf"/>
</dbReference>
<organism evidence="6">
    <name type="scientific">Volvox carteri f. nagariensis</name>
    <dbReference type="NCBI Taxonomy" id="3068"/>
    <lineage>
        <taxon>Eukaryota</taxon>
        <taxon>Viridiplantae</taxon>
        <taxon>Chlorophyta</taxon>
        <taxon>core chlorophytes</taxon>
        <taxon>Chlorophyceae</taxon>
        <taxon>CS clade</taxon>
        <taxon>Chlamydomonadales</taxon>
        <taxon>Volvocaceae</taxon>
        <taxon>Volvox</taxon>
    </lineage>
</organism>
<gene>
    <name evidence="5" type="ORF">VOLCADRAFT_104318</name>
</gene>
<evidence type="ECO:0000256" key="2">
    <source>
        <dbReference type="ARBA" id="ARBA00022472"/>
    </source>
</evidence>
<name>D8TSU4_VOLCA</name>
<evidence type="ECO:0000313" key="6">
    <source>
        <dbReference type="Proteomes" id="UP000001058"/>
    </source>
</evidence>
<dbReference type="AlphaFoldDB" id="D8TSU4"/>
<dbReference type="OrthoDB" id="547160at2759"/>
<dbReference type="Pfam" id="PF02536">
    <property type="entry name" value="mTERF"/>
    <property type="match status" value="1"/>
</dbReference>
<dbReference type="InterPro" id="IPR003690">
    <property type="entry name" value="MTERF"/>
</dbReference>
<keyword evidence="2" id="KW-0804">Transcription</keyword>
<dbReference type="GO" id="GO:0003676">
    <property type="term" value="F:nucleic acid binding"/>
    <property type="evidence" value="ECO:0007669"/>
    <property type="project" value="InterPro"/>
</dbReference>
<dbReference type="KEGG" id="vcn:VOLCADRAFT_104318"/>
<dbReference type="RefSeq" id="XP_002949523.1">
    <property type="nucleotide sequence ID" value="XM_002949477.1"/>
</dbReference>
<keyword evidence="2" id="KW-0806">Transcription termination</keyword>
<accession>D8TSU4</accession>
<sequence>MAKRWSSRKDSTASLPVMRQFSARRTTRGPPAPPLLPFRPLLLRVPGYVVTLTSTTASSQILKIFNAEAKAATQTAARQCLRKSTSGIVNDPDISWAFISILRLGLSPSTFSRWELIIAFHLIPYQPSAAYIDPGNGEDEAVAPKRHGCKSGPGAKLKDVGFCLRIVSAYNTPETHKLCMEHDQYKRRQRAKPVFQPVSTPKQFVYDRYSVITRNNKDAVQAIRKAIPDISDAALQQALKEYPDLAEVDEEHLAFWLTSVESLFKLTADDVQANVRQHPWLLISDLLVIKSLTTALTRVLSVAEAQVARMVLSYPDVLDLEPMDLMEHLMYLSSTMNMSYDTVVQLVLGCPAIATAQPRDLVRSWAEVRSCCSRGEVMAAAAATTARNAGSNRGGSEGDSEAGDAFELGTDEEFDCDAEVARVLAARPGLLSTSPSPLLRPRTARRRAPKGSVGSDSGSSSIESANSSGGTAGGVVRMSWHYSAKPASDKVHRMVANVFMHMCQKHRTNFCINYMVPILRICVSYQLGNNPP</sequence>
<keyword evidence="3" id="KW-0809">Transit peptide</keyword>
<feature type="region of interest" description="Disordered" evidence="4">
    <location>
        <begin position="434"/>
        <end position="471"/>
    </location>
</feature>
<keyword evidence="2" id="KW-0805">Transcription regulation</keyword>
<proteinExistence type="inferred from homology"/>
<evidence type="ECO:0000256" key="4">
    <source>
        <dbReference type="SAM" id="MobiDB-lite"/>
    </source>
</evidence>
<keyword evidence="6" id="KW-1185">Reference proteome</keyword>
<feature type="compositionally biased region" description="Low complexity" evidence="4">
    <location>
        <begin position="451"/>
        <end position="469"/>
    </location>
</feature>
<reference evidence="5 6" key="1">
    <citation type="journal article" date="2010" name="Science">
        <title>Genomic analysis of organismal complexity in the multicellular green alga Volvox carteri.</title>
        <authorList>
            <person name="Prochnik S.E."/>
            <person name="Umen J."/>
            <person name="Nedelcu A.M."/>
            <person name="Hallmann A."/>
            <person name="Miller S.M."/>
            <person name="Nishii I."/>
            <person name="Ferris P."/>
            <person name="Kuo A."/>
            <person name="Mitros T."/>
            <person name="Fritz-Laylin L.K."/>
            <person name="Hellsten U."/>
            <person name="Chapman J."/>
            <person name="Simakov O."/>
            <person name="Rensing S.A."/>
            <person name="Terry A."/>
            <person name="Pangilinan J."/>
            <person name="Kapitonov V."/>
            <person name="Jurka J."/>
            <person name="Salamov A."/>
            <person name="Shapiro H."/>
            <person name="Schmutz J."/>
            <person name="Grimwood J."/>
            <person name="Lindquist E."/>
            <person name="Lucas S."/>
            <person name="Grigoriev I.V."/>
            <person name="Schmitt R."/>
            <person name="Kirk D."/>
            <person name="Rokhsar D.S."/>
        </authorList>
    </citation>
    <scope>NUCLEOTIDE SEQUENCE [LARGE SCALE GENOMIC DNA]</scope>
    <source>
        <strain evidence="6">f. Nagariensis / Eve</strain>
    </source>
</reference>
<feature type="region of interest" description="Disordered" evidence="4">
    <location>
        <begin position="1"/>
        <end position="32"/>
    </location>
</feature>
<dbReference type="EMBL" id="GL378335">
    <property type="protein sequence ID" value="EFJ49542.1"/>
    <property type="molecule type" value="Genomic_DNA"/>
</dbReference>
<evidence type="ECO:0000256" key="1">
    <source>
        <dbReference type="ARBA" id="ARBA00007692"/>
    </source>
</evidence>
<feature type="region of interest" description="Disordered" evidence="4">
    <location>
        <begin position="383"/>
        <end position="404"/>
    </location>
</feature>
<evidence type="ECO:0000256" key="3">
    <source>
        <dbReference type="ARBA" id="ARBA00022946"/>
    </source>
</evidence>
<dbReference type="GO" id="GO:0006353">
    <property type="term" value="P:DNA-templated transcription termination"/>
    <property type="evidence" value="ECO:0007669"/>
    <property type="project" value="UniProtKB-KW"/>
</dbReference>
<protein>
    <submittedName>
        <fullName evidence="5">Uncharacterized protein</fullName>
    </submittedName>
</protein>
<comment type="similarity">
    <text evidence="1">Belongs to the mTERF family.</text>
</comment>
<evidence type="ECO:0000313" key="5">
    <source>
        <dbReference type="EMBL" id="EFJ49542.1"/>
    </source>
</evidence>
<dbReference type="InParanoid" id="D8TSU4"/>
<dbReference type="Proteomes" id="UP000001058">
    <property type="component" value="Unassembled WGS sequence"/>
</dbReference>
<dbReference type="Gene3D" id="1.25.70.10">
    <property type="entry name" value="Transcription termination factor 3, mitochondrial"/>
    <property type="match status" value="1"/>
</dbReference>
<dbReference type="GeneID" id="9618589"/>